<feature type="domain" description="G-protein coupled receptors family 1 profile" evidence="6">
    <location>
        <begin position="12"/>
        <end position="121"/>
    </location>
</feature>
<comment type="subcellular location">
    <subcellularLocation>
        <location evidence="1">Membrane</location>
    </subcellularLocation>
</comment>
<dbReference type="PROSITE" id="PS00237">
    <property type="entry name" value="G_PROTEIN_RECEP_F1_1"/>
    <property type="match status" value="1"/>
</dbReference>
<dbReference type="PANTHER" id="PTHR46641">
    <property type="entry name" value="FMRFAMIDE RECEPTOR-RELATED"/>
    <property type="match status" value="1"/>
</dbReference>
<dbReference type="InterPro" id="IPR000276">
    <property type="entry name" value="GPCR_Rhodpsn"/>
</dbReference>
<sequence length="121" mass="13736">MPPILLILGTFGNIFSFIILKRKAMLKFSTYFYLMVLAIADTLVLHIGLLRLWIGELTGYDLKDQADWICKLTNVVGYTVSDFSVWLIIAVTIERYIVVCHPLKANSMCNTPRARKVILGL</sequence>
<dbReference type="EnsemblMetazoa" id="CapteT111639">
    <property type="protein sequence ID" value="CapteP111639"/>
    <property type="gene ID" value="CapteG111639"/>
</dbReference>
<dbReference type="PROSITE" id="PS50262">
    <property type="entry name" value="G_PROTEIN_RECEP_F1_2"/>
    <property type="match status" value="1"/>
</dbReference>
<dbReference type="GO" id="GO:0004930">
    <property type="term" value="F:G protein-coupled receptor activity"/>
    <property type="evidence" value="ECO:0007669"/>
    <property type="project" value="InterPro"/>
</dbReference>
<dbReference type="AlphaFoldDB" id="R7U914"/>
<dbReference type="EMBL" id="KB304051">
    <property type="protein sequence ID" value="ELU02434.1"/>
    <property type="molecule type" value="Genomic_DNA"/>
</dbReference>
<proteinExistence type="predicted"/>
<evidence type="ECO:0000256" key="3">
    <source>
        <dbReference type="ARBA" id="ARBA00022989"/>
    </source>
</evidence>
<evidence type="ECO:0000256" key="1">
    <source>
        <dbReference type="ARBA" id="ARBA00004370"/>
    </source>
</evidence>
<keyword evidence="4 5" id="KW-0472">Membrane</keyword>
<evidence type="ECO:0000256" key="5">
    <source>
        <dbReference type="SAM" id="Phobius"/>
    </source>
</evidence>
<dbReference type="OMA" id="RIWINEL"/>
<dbReference type="HOGENOM" id="CLU_135412_0_0_1"/>
<organism evidence="7">
    <name type="scientific">Capitella teleta</name>
    <name type="common">Polychaete worm</name>
    <dbReference type="NCBI Taxonomy" id="283909"/>
    <lineage>
        <taxon>Eukaryota</taxon>
        <taxon>Metazoa</taxon>
        <taxon>Spiralia</taxon>
        <taxon>Lophotrochozoa</taxon>
        <taxon>Annelida</taxon>
        <taxon>Polychaeta</taxon>
        <taxon>Sedentaria</taxon>
        <taxon>Scolecida</taxon>
        <taxon>Capitellidae</taxon>
        <taxon>Capitella</taxon>
    </lineage>
</organism>
<dbReference type="Gene3D" id="1.20.1070.10">
    <property type="entry name" value="Rhodopsin 7-helix transmembrane proteins"/>
    <property type="match status" value="1"/>
</dbReference>
<dbReference type="PANTHER" id="PTHR46641:SF25">
    <property type="entry name" value="CNMAMIDE RECEPTOR-RELATED"/>
    <property type="match status" value="1"/>
</dbReference>
<evidence type="ECO:0000313" key="7">
    <source>
        <dbReference type="EMBL" id="ELU02434.1"/>
    </source>
</evidence>
<feature type="transmembrane region" description="Helical" evidence="5">
    <location>
        <begin position="32"/>
        <end position="54"/>
    </location>
</feature>
<dbReference type="GO" id="GO:0016020">
    <property type="term" value="C:membrane"/>
    <property type="evidence" value="ECO:0007669"/>
    <property type="project" value="UniProtKB-SubCell"/>
</dbReference>
<dbReference type="OrthoDB" id="9990906at2759"/>
<dbReference type="Proteomes" id="UP000014760">
    <property type="component" value="Unassembled WGS sequence"/>
</dbReference>
<gene>
    <name evidence="7" type="ORF">CAPTEDRAFT_111639</name>
</gene>
<evidence type="ECO:0000256" key="4">
    <source>
        <dbReference type="ARBA" id="ARBA00023136"/>
    </source>
</evidence>
<dbReference type="InterPro" id="IPR017452">
    <property type="entry name" value="GPCR_Rhodpsn_7TM"/>
</dbReference>
<dbReference type="EMBL" id="AMQN01008819">
    <property type="status" value="NOT_ANNOTATED_CDS"/>
    <property type="molecule type" value="Genomic_DNA"/>
</dbReference>
<dbReference type="SUPFAM" id="SSF81321">
    <property type="entry name" value="Family A G protein-coupled receptor-like"/>
    <property type="match status" value="1"/>
</dbReference>
<dbReference type="Pfam" id="PF00001">
    <property type="entry name" value="7tm_1"/>
    <property type="match status" value="1"/>
</dbReference>
<evidence type="ECO:0000313" key="9">
    <source>
        <dbReference type="Proteomes" id="UP000014760"/>
    </source>
</evidence>
<evidence type="ECO:0000256" key="2">
    <source>
        <dbReference type="ARBA" id="ARBA00022692"/>
    </source>
</evidence>
<evidence type="ECO:0000259" key="6">
    <source>
        <dbReference type="PROSITE" id="PS50262"/>
    </source>
</evidence>
<dbReference type="InterPro" id="IPR052954">
    <property type="entry name" value="GPCR-Ligand_Int"/>
</dbReference>
<protein>
    <recommendedName>
        <fullName evidence="6">G-protein coupled receptors family 1 profile domain-containing protein</fullName>
    </recommendedName>
</protein>
<keyword evidence="9" id="KW-1185">Reference proteome</keyword>
<keyword evidence="3 5" id="KW-1133">Transmembrane helix</keyword>
<keyword evidence="2 5" id="KW-0812">Transmembrane</keyword>
<reference evidence="9" key="1">
    <citation type="submission" date="2012-12" db="EMBL/GenBank/DDBJ databases">
        <authorList>
            <person name="Hellsten U."/>
            <person name="Grimwood J."/>
            <person name="Chapman J.A."/>
            <person name="Shapiro H."/>
            <person name="Aerts A."/>
            <person name="Otillar R.P."/>
            <person name="Terry A.Y."/>
            <person name="Boore J.L."/>
            <person name="Simakov O."/>
            <person name="Marletaz F."/>
            <person name="Cho S.-J."/>
            <person name="Edsinger-Gonzales E."/>
            <person name="Havlak P."/>
            <person name="Kuo D.-H."/>
            <person name="Larsson T."/>
            <person name="Lv J."/>
            <person name="Arendt D."/>
            <person name="Savage R."/>
            <person name="Osoegawa K."/>
            <person name="de Jong P."/>
            <person name="Lindberg D.R."/>
            <person name="Seaver E.C."/>
            <person name="Weisblat D.A."/>
            <person name="Putnam N.H."/>
            <person name="Grigoriev I.V."/>
            <person name="Rokhsar D.S."/>
        </authorList>
    </citation>
    <scope>NUCLEOTIDE SEQUENCE</scope>
    <source>
        <strain evidence="9">I ESC-2004</strain>
    </source>
</reference>
<dbReference type="STRING" id="283909.R7U914"/>
<feature type="non-terminal residue" evidence="7">
    <location>
        <position position="121"/>
    </location>
</feature>
<accession>R7U914</accession>
<reference evidence="8" key="3">
    <citation type="submission" date="2015-06" db="UniProtKB">
        <authorList>
            <consortium name="EnsemblMetazoa"/>
        </authorList>
    </citation>
    <scope>IDENTIFICATION</scope>
</reference>
<evidence type="ECO:0000313" key="8">
    <source>
        <dbReference type="EnsemblMetazoa" id="CapteP111639"/>
    </source>
</evidence>
<name>R7U914_CAPTE</name>
<reference evidence="7 9" key="2">
    <citation type="journal article" date="2013" name="Nature">
        <title>Insights into bilaterian evolution from three spiralian genomes.</title>
        <authorList>
            <person name="Simakov O."/>
            <person name="Marletaz F."/>
            <person name="Cho S.J."/>
            <person name="Edsinger-Gonzales E."/>
            <person name="Havlak P."/>
            <person name="Hellsten U."/>
            <person name="Kuo D.H."/>
            <person name="Larsson T."/>
            <person name="Lv J."/>
            <person name="Arendt D."/>
            <person name="Savage R."/>
            <person name="Osoegawa K."/>
            <person name="de Jong P."/>
            <person name="Grimwood J."/>
            <person name="Chapman J.A."/>
            <person name="Shapiro H."/>
            <person name="Aerts A."/>
            <person name="Otillar R.P."/>
            <person name="Terry A.Y."/>
            <person name="Boore J.L."/>
            <person name="Grigoriev I.V."/>
            <person name="Lindberg D.R."/>
            <person name="Seaver E.C."/>
            <person name="Weisblat D.A."/>
            <person name="Putnam N.H."/>
            <person name="Rokhsar D.S."/>
        </authorList>
    </citation>
    <scope>NUCLEOTIDE SEQUENCE</scope>
    <source>
        <strain evidence="7 9">I ESC-2004</strain>
    </source>
</reference>